<dbReference type="Gene3D" id="3.40.50.620">
    <property type="entry name" value="HUPs"/>
    <property type="match status" value="1"/>
</dbReference>
<dbReference type="PANTHER" id="PTHR21342:SF0">
    <property type="entry name" value="BIFUNCTIONAL NMN ADENYLYLTRANSFERASE_NUDIX HYDROLASE"/>
    <property type="match status" value="1"/>
</dbReference>
<evidence type="ECO:0000256" key="1">
    <source>
        <dbReference type="ARBA" id="ARBA00022679"/>
    </source>
</evidence>
<dbReference type="SUPFAM" id="SSF52374">
    <property type="entry name" value="Nucleotidylyl transferase"/>
    <property type="match status" value="1"/>
</dbReference>
<evidence type="ECO:0000256" key="2">
    <source>
        <dbReference type="ARBA" id="ARBA00022695"/>
    </source>
</evidence>
<dbReference type="Proteomes" id="UP000321805">
    <property type="component" value="Chromosome"/>
</dbReference>
<dbReference type="Pfam" id="PF01467">
    <property type="entry name" value="CTP_transf_like"/>
    <property type="match status" value="1"/>
</dbReference>
<dbReference type="EMBL" id="CP042430">
    <property type="protein sequence ID" value="QEC46912.1"/>
    <property type="molecule type" value="Genomic_DNA"/>
</dbReference>
<dbReference type="PANTHER" id="PTHR21342">
    <property type="entry name" value="PHOSPHOPANTETHEINE ADENYLYLTRANSFERASE"/>
    <property type="match status" value="1"/>
</dbReference>
<dbReference type="OrthoDB" id="3249147at2"/>
<keyword evidence="1 4" id="KW-0808">Transferase</keyword>
<dbReference type="KEGG" id="bsol:FSW04_04425"/>
<name>A0A5B8U1U7_9ACTN</name>
<dbReference type="InterPro" id="IPR004821">
    <property type="entry name" value="Cyt_trans-like"/>
</dbReference>
<dbReference type="AlphaFoldDB" id="A0A5B8U1U7"/>
<evidence type="ECO:0000313" key="4">
    <source>
        <dbReference type="EMBL" id="QEC46912.1"/>
    </source>
</evidence>
<feature type="domain" description="Cytidyltransferase-like" evidence="3">
    <location>
        <begin position="8"/>
        <end position="52"/>
    </location>
</feature>
<gene>
    <name evidence="4" type="ORF">FSW04_04425</name>
</gene>
<evidence type="ECO:0000259" key="3">
    <source>
        <dbReference type="Pfam" id="PF01467"/>
    </source>
</evidence>
<keyword evidence="5" id="KW-1185">Reference proteome</keyword>
<sequence length="183" mass="19470">MSALACVTGRFQPPHAQHLELFAIALRDAERLVVAVTNPDSAARRPEPASAHRHTPAANPFTYFERAGLLGAALEAEGLGPRTTIVPFDLTRPATWPEYVPLHARQYVRAYGDWERDKAAALAVAGYAVTVLEGDPAGRLSASDLRVLLAGGDEAWRAAVPPATVGLLAELLQAFPMAQRGGG</sequence>
<organism evidence="4 5">
    <name type="scientific">Baekduia soli</name>
    <dbReference type="NCBI Taxonomy" id="496014"/>
    <lineage>
        <taxon>Bacteria</taxon>
        <taxon>Bacillati</taxon>
        <taxon>Actinomycetota</taxon>
        <taxon>Thermoleophilia</taxon>
        <taxon>Solirubrobacterales</taxon>
        <taxon>Baekduiaceae</taxon>
        <taxon>Baekduia</taxon>
    </lineage>
</organism>
<dbReference type="InterPro" id="IPR014729">
    <property type="entry name" value="Rossmann-like_a/b/a_fold"/>
</dbReference>
<dbReference type="GO" id="GO:0016779">
    <property type="term" value="F:nucleotidyltransferase activity"/>
    <property type="evidence" value="ECO:0007669"/>
    <property type="project" value="UniProtKB-KW"/>
</dbReference>
<protein>
    <submittedName>
        <fullName evidence="4">Cytidyltransferase</fullName>
    </submittedName>
</protein>
<dbReference type="RefSeq" id="WP_146916675.1">
    <property type="nucleotide sequence ID" value="NZ_CP042430.1"/>
</dbReference>
<evidence type="ECO:0000313" key="5">
    <source>
        <dbReference type="Proteomes" id="UP000321805"/>
    </source>
</evidence>
<proteinExistence type="predicted"/>
<reference evidence="4 5" key="1">
    <citation type="journal article" date="2018" name="J. Microbiol.">
        <title>Baekduia soli gen. nov., sp. nov., a novel bacterium isolated from the soil of Baekdu Mountain and proposal of a novel family name, Baekduiaceae fam. nov.</title>
        <authorList>
            <person name="An D.S."/>
            <person name="Siddiqi M.Z."/>
            <person name="Kim K.H."/>
            <person name="Yu H.S."/>
            <person name="Im W.T."/>
        </authorList>
    </citation>
    <scope>NUCLEOTIDE SEQUENCE [LARGE SCALE GENOMIC DNA]</scope>
    <source>
        <strain evidence="4 5">BR7-21</strain>
    </source>
</reference>
<keyword evidence="2" id="KW-0548">Nucleotidyltransferase</keyword>
<accession>A0A5B8U1U7</accession>